<dbReference type="GO" id="GO:0004519">
    <property type="term" value="F:endonuclease activity"/>
    <property type="evidence" value="ECO:0007669"/>
    <property type="project" value="UniProtKB-KW"/>
</dbReference>
<dbReference type="Pfam" id="PF25597">
    <property type="entry name" value="SH3_retrovirus"/>
    <property type="match status" value="1"/>
</dbReference>
<evidence type="ECO:0000256" key="8">
    <source>
        <dbReference type="ARBA" id="ARBA00022932"/>
    </source>
</evidence>
<dbReference type="GO" id="GO:0016787">
    <property type="term" value="F:hydrolase activity"/>
    <property type="evidence" value="ECO:0007669"/>
    <property type="project" value="UniProtKB-KW"/>
</dbReference>
<dbReference type="InterPro" id="IPR057670">
    <property type="entry name" value="SH3_retrovirus"/>
</dbReference>
<name>A0A8J2NQS9_9HEXA</name>
<keyword evidence="8" id="KW-0239">DNA-directed DNA polymerase</keyword>
<keyword evidence="8" id="KW-0808">Transferase</keyword>
<protein>
    <recommendedName>
        <fullName evidence="11">Integrase catalytic domain-containing protein</fullName>
    </recommendedName>
</protein>
<dbReference type="Proteomes" id="UP000708208">
    <property type="component" value="Unassembled WGS sequence"/>
</dbReference>
<evidence type="ECO:0000256" key="6">
    <source>
        <dbReference type="ARBA" id="ARBA00022908"/>
    </source>
</evidence>
<keyword evidence="4" id="KW-0378">Hydrolase</keyword>
<evidence type="ECO:0000259" key="11">
    <source>
        <dbReference type="PROSITE" id="PS50994"/>
    </source>
</evidence>
<dbReference type="InterPro" id="IPR001584">
    <property type="entry name" value="Integrase_cat-core"/>
</dbReference>
<dbReference type="PANTHER" id="PTHR42648">
    <property type="entry name" value="TRANSPOSASE, PUTATIVE-RELATED"/>
    <property type="match status" value="1"/>
</dbReference>
<evidence type="ECO:0000256" key="10">
    <source>
        <dbReference type="SAM" id="MobiDB-lite"/>
    </source>
</evidence>
<gene>
    <name evidence="12" type="ORF">AFUS01_LOCUS7603</name>
</gene>
<organism evidence="12 13">
    <name type="scientific">Allacma fusca</name>
    <dbReference type="NCBI Taxonomy" id="39272"/>
    <lineage>
        <taxon>Eukaryota</taxon>
        <taxon>Metazoa</taxon>
        <taxon>Ecdysozoa</taxon>
        <taxon>Arthropoda</taxon>
        <taxon>Hexapoda</taxon>
        <taxon>Collembola</taxon>
        <taxon>Symphypleona</taxon>
        <taxon>Sminthuridae</taxon>
        <taxon>Allacma</taxon>
    </lineage>
</organism>
<sequence length="513" mass="57293">DHSSGFRYAEFLRSKRETNQSIKKFVSFIETQTSRLVKEVWTDNGTELVNRFVDGFFSEKGILHITSAPYCPQMNGKIERDIRTIKDNARTMLLASQLPEYLWAEAVATAIYVKNRLLDSIHSDITPFQAIFGKKPHLDHVREFGCTAFAHVTDAMRTVWEPKGQRHVLVGYGSHNLKYRLYDEVTHKIIQVHSATFFEQEHTKADESSVMPENGPTHATFDFMVEQLPNSDDTGYRTGSAQTSNLKSSAAPSTPSTSEKPPSRRDLTVPAQPSIVPDNADTTEASSGIHDQTSPDIFEQSAEETVLTNVSDSSPGNTAGGRRIIPLTPEAVAPFAPYPGCSGSSIPSSSTSKQVREVIVNTPKGNFLAQIPEDATHAELKIPKELQGKWFIPKILPTRTRSKKTDASDTLPRRLAVLAAQEPATFTAGQTRSSVPVVWRKSNYPVTIGHYEVNLKVTLLNPCNIISNNSVHHDMEHAIRDQCQHLFQELYLDELDVMCPPQKWTTEAAFRYR</sequence>
<dbReference type="InterPro" id="IPR039537">
    <property type="entry name" value="Retrotran_Ty1/copia-like"/>
</dbReference>
<feature type="domain" description="Integrase catalytic" evidence="11">
    <location>
        <begin position="1"/>
        <end position="135"/>
    </location>
</feature>
<feature type="non-terminal residue" evidence="12">
    <location>
        <position position="513"/>
    </location>
</feature>
<feature type="compositionally biased region" description="Polar residues" evidence="10">
    <location>
        <begin position="229"/>
        <end position="246"/>
    </location>
</feature>
<evidence type="ECO:0000256" key="1">
    <source>
        <dbReference type="ARBA" id="ARBA00022722"/>
    </source>
</evidence>
<evidence type="ECO:0000256" key="7">
    <source>
        <dbReference type="ARBA" id="ARBA00022918"/>
    </source>
</evidence>
<evidence type="ECO:0000313" key="13">
    <source>
        <dbReference type="Proteomes" id="UP000708208"/>
    </source>
</evidence>
<dbReference type="GO" id="GO:0003887">
    <property type="term" value="F:DNA-directed DNA polymerase activity"/>
    <property type="evidence" value="ECO:0007669"/>
    <property type="project" value="UniProtKB-KW"/>
</dbReference>
<evidence type="ECO:0000256" key="9">
    <source>
        <dbReference type="ARBA" id="ARBA00023172"/>
    </source>
</evidence>
<dbReference type="PROSITE" id="PS50994">
    <property type="entry name" value="INTEGRASE"/>
    <property type="match status" value="1"/>
</dbReference>
<evidence type="ECO:0000256" key="3">
    <source>
        <dbReference type="ARBA" id="ARBA00022759"/>
    </source>
</evidence>
<dbReference type="EMBL" id="CAJVCH010051502">
    <property type="protein sequence ID" value="CAG7718188.1"/>
    <property type="molecule type" value="Genomic_DNA"/>
</dbReference>
<dbReference type="OrthoDB" id="413361at2759"/>
<feature type="non-terminal residue" evidence="12">
    <location>
        <position position="1"/>
    </location>
</feature>
<reference evidence="12" key="1">
    <citation type="submission" date="2021-06" db="EMBL/GenBank/DDBJ databases">
        <authorList>
            <person name="Hodson N. C."/>
            <person name="Mongue J. A."/>
            <person name="Jaron S. K."/>
        </authorList>
    </citation>
    <scope>NUCLEOTIDE SEQUENCE</scope>
</reference>
<keyword evidence="1" id="KW-0540">Nuclease</keyword>
<evidence type="ECO:0000313" key="12">
    <source>
        <dbReference type="EMBL" id="CAG7718188.1"/>
    </source>
</evidence>
<feature type="compositionally biased region" description="Polar residues" evidence="10">
    <location>
        <begin position="280"/>
        <end position="294"/>
    </location>
</feature>
<feature type="compositionally biased region" description="Low complexity" evidence="10">
    <location>
        <begin position="247"/>
        <end position="260"/>
    </location>
</feature>
<accession>A0A8J2NQS9</accession>
<comment type="caution">
    <text evidence="12">The sequence shown here is derived from an EMBL/GenBank/DDBJ whole genome shotgun (WGS) entry which is preliminary data.</text>
</comment>
<evidence type="ECO:0000256" key="4">
    <source>
        <dbReference type="ARBA" id="ARBA00022801"/>
    </source>
</evidence>
<evidence type="ECO:0000256" key="5">
    <source>
        <dbReference type="ARBA" id="ARBA00022842"/>
    </source>
</evidence>
<dbReference type="GO" id="GO:0046872">
    <property type="term" value="F:metal ion binding"/>
    <property type="evidence" value="ECO:0007669"/>
    <property type="project" value="UniProtKB-KW"/>
</dbReference>
<proteinExistence type="predicted"/>
<keyword evidence="13" id="KW-1185">Reference proteome</keyword>
<keyword evidence="5" id="KW-0460">Magnesium</keyword>
<dbReference type="GO" id="GO:0003964">
    <property type="term" value="F:RNA-directed DNA polymerase activity"/>
    <property type="evidence" value="ECO:0007669"/>
    <property type="project" value="UniProtKB-KW"/>
</dbReference>
<dbReference type="GO" id="GO:0006310">
    <property type="term" value="P:DNA recombination"/>
    <property type="evidence" value="ECO:0007669"/>
    <property type="project" value="UniProtKB-KW"/>
</dbReference>
<keyword evidence="3" id="KW-0255">Endonuclease</keyword>
<dbReference type="PANTHER" id="PTHR42648:SF11">
    <property type="entry name" value="TRANSPOSON TY4-P GAG-POL POLYPROTEIN"/>
    <property type="match status" value="1"/>
</dbReference>
<keyword evidence="6" id="KW-0229">DNA integration</keyword>
<keyword evidence="7" id="KW-0695">RNA-directed DNA polymerase</keyword>
<keyword evidence="9" id="KW-0233">DNA recombination</keyword>
<keyword evidence="2" id="KW-0479">Metal-binding</keyword>
<dbReference type="GO" id="GO:0015074">
    <property type="term" value="P:DNA integration"/>
    <property type="evidence" value="ECO:0007669"/>
    <property type="project" value="UniProtKB-KW"/>
</dbReference>
<evidence type="ECO:0000256" key="2">
    <source>
        <dbReference type="ARBA" id="ARBA00022723"/>
    </source>
</evidence>
<feature type="region of interest" description="Disordered" evidence="10">
    <location>
        <begin position="229"/>
        <end position="294"/>
    </location>
</feature>
<keyword evidence="8" id="KW-0548">Nucleotidyltransferase</keyword>
<dbReference type="AlphaFoldDB" id="A0A8J2NQS9"/>